<dbReference type="SUPFAM" id="SSF56219">
    <property type="entry name" value="DNase I-like"/>
    <property type="match status" value="1"/>
</dbReference>
<protein>
    <recommendedName>
        <fullName evidence="1">Endonuclease/exonuclease/phosphatase domain-containing protein</fullName>
    </recommendedName>
</protein>
<dbReference type="Pfam" id="PF14529">
    <property type="entry name" value="Exo_endo_phos_2"/>
    <property type="match status" value="1"/>
</dbReference>
<evidence type="ECO:0000313" key="2">
    <source>
        <dbReference type="EMBL" id="CAG5100920.1"/>
    </source>
</evidence>
<organism evidence="2 3">
    <name type="scientific">Cotesia congregata</name>
    <name type="common">Parasitoid wasp</name>
    <name type="synonym">Apanteles congregatus</name>
    <dbReference type="NCBI Taxonomy" id="51543"/>
    <lineage>
        <taxon>Eukaryota</taxon>
        <taxon>Metazoa</taxon>
        <taxon>Ecdysozoa</taxon>
        <taxon>Arthropoda</taxon>
        <taxon>Hexapoda</taxon>
        <taxon>Insecta</taxon>
        <taxon>Pterygota</taxon>
        <taxon>Neoptera</taxon>
        <taxon>Endopterygota</taxon>
        <taxon>Hymenoptera</taxon>
        <taxon>Apocrita</taxon>
        <taxon>Ichneumonoidea</taxon>
        <taxon>Braconidae</taxon>
        <taxon>Microgastrinae</taxon>
        <taxon>Cotesia</taxon>
    </lineage>
</organism>
<keyword evidence="3" id="KW-1185">Reference proteome</keyword>
<dbReference type="OrthoDB" id="7698021at2759"/>
<sequence>MFINKKKKIGHPANYAGCPYMKFEKHQRMEEIKYKNKVLKKKIEMHNLKRYELHSRTEQYNPDIVLISESKLTNKHYPLSQTYKIVRTDRPNSKQGRGTAIMITSSMKHQVKSYPTSLNNELFEFTIIQLLPETLSDKKIFVISGYATNSNRKIFINELDDLLQRLDLSNPKHFFILAGDLNARRIEWGDSNDNQRGKYLRRWETETINKYRASIYTTDVPSFTPAQTFLDVCITNLSLTGLSAGNKITTVDYDSDHRALLFTVILPSKMQTENDIRIPRRNLRAIKWKKFEKNLNAEFTQDLPDDRNLSVQELDDSIINLTSALVTSMNKTAPTIKQEEGILKYLNTKIKKLQENKTKAIKLLHSTQNSSSLN</sequence>
<dbReference type="PANTHER" id="PTHR33776:SF3">
    <property type="entry name" value="PHD-TYPE DOMAIN-CONTAINING PROTEIN"/>
    <property type="match status" value="1"/>
</dbReference>
<gene>
    <name evidence="2" type="ORF">HICCMSTLAB_LOCUS9993</name>
</gene>
<dbReference type="InterPro" id="IPR036691">
    <property type="entry name" value="Endo/exonu/phosph_ase_sf"/>
</dbReference>
<proteinExistence type="predicted"/>
<dbReference type="Proteomes" id="UP000786811">
    <property type="component" value="Unassembled WGS sequence"/>
</dbReference>
<dbReference type="InterPro" id="IPR005135">
    <property type="entry name" value="Endo/exonuclease/phosphatase"/>
</dbReference>
<evidence type="ECO:0000259" key="1">
    <source>
        <dbReference type="Pfam" id="PF14529"/>
    </source>
</evidence>
<dbReference type="Gene3D" id="3.60.10.10">
    <property type="entry name" value="Endonuclease/exonuclease/phosphatase"/>
    <property type="match status" value="1"/>
</dbReference>
<dbReference type="EMBL" id="CAJNRD030001122">
    <property type="protein sequence ID" value="CAG5100920.1"/>
    <property type="molecule type" value="Genomic_DNA"/>
</dbReference>
<reference evidence="2" key="1">
    <citation type="submission" date="2021-04" db="EMBL/GenBank/DDBJ databases">
        <authorList>
            <person name="Chebbi M.A.C M."/>
        </authorList>
    </citation>
    <scope>NUCLEOTIDE SEQUENCE</scope>
</reference>
<dbReference type="AlphaFoldDB" id="A0A8J2HGV6"/>
<evidence type="ECO:0000313" key="3">
    <source>
        <dbReference type="Proteomes" id="UP000786811"/>
    </source>
</evidence>
<dbReference type="PANTHER" id="PTHR33776">
    <property type="entry name" value="ENDO/EXONUCLEASE/PHOSPHATASE DOMAIN-CONTAINING PROTEIN"/>
    <property type="match status" value="1"/>
</dbReference>
<dbReference type="GO" id="GO:0003824">
    <property type="term" value="F:catalytic activity"/>
    <property type="evidence" value="ECO:0007669"/>
    <property type="project" value="InterPro"/>
</dbReference>
<accession>A0A8J2HGV6</accession>
<comment type="caution">
    <text evidence="2">The sequence shown here is derived from an EMBL/GenBank/DDBJ whole genome shotgun (WGS) entry which is preliminary data.</text>
</comment>
<name>A0A8J2HGV6_COTCN</name>
<feature type="domain" description="Endonuclease/exonuclease/phosphatase" evidence="1">
    <location>
        <begin position="140"/>
        <end position="259"/>
    </location>
</feature>